<organism evidence="1 2">
    <name type="scientific">Deinococcus rufus</name>
    <dbReference type="NCBI Taxonomy" id="2136097"/>
    <lineage>
        <taxon>Bacteria</taxon>
        <taxon>Thermotogati</taxon>
        <taxon>Deinococcota</taxon>
        <taxon>Deinococci</taxon>
        <taxon>Deinococcales</taxon>
        <taxon>Deinococcaceae</taxon>
        <taxon>Deinococcus</taxon>
    </lineage>
</organism>
<reference evidence="2" key="1">
    <citation type="journal article" date="2019" name="Int. J. Syst. Evol. Microbiol.">
        <title>The Global Catalogue of Microorganisms (GCM) 10K type strain sequencing project: providing services to taxonomists for standard genome sequencing and annotation.</title>
        <authorList>
            <consortium name="The Broad Institute Genomics Platform"/>
            <consortium name="The Broad Institute Genome Sequencing Center for Infectious Disease"/>
            <person name="Wu L."/>
            <person name="Ma J."/>
        </authorList>
    </citation>
    <scope>NUCLEOTIDE SEQUENCE [LARGE SCALE GENOMIC DNA]</scope>
    <source>
        <strain evidence="2">CCTCC AB 2017081</strain>
    </source>
</reference>
<protein>
    <submittedName>
        <fullName evidence="1">Alpha/beta hydrolase family protein</fullName>
        <ecNumber evidence="1">3.4.-.-</ecNumber>
    </submittedName>
</protein>
<dbReference type="Gene3D" id="3.40.50.1820">
    <property type="entry name" value="alpha/beta hydrolase"/>
    <property type="match status" value="1"/>
</dbReference>
<keyword evidence="2" id="KW-1185">Reference proteome</keyword>
<proteinExistence type="predicted"/>
<keyword evidence="1" id="KW-0378">Hydrolase</keyword>
<dbReference type="InterPro" id="IPR029058">
    <property type="entry name" value="AB_hydrolase_fold"/>
</dbReference>
<name>A0ABV7ZER0_9DEIO</name>
<comment type="caution">
    <text evidence="1">The sequence shown here is derived from an EMBL/GenBank/DDBJ whole genome shotgun (WGS) entry which is preliminary data.</text>
</comment>
<evidence type="ECO:0000313" key="1">
    <source>
        <dbReference type="EMBL" id="MFC3835260.1"/>
    </source>
</evidence>
<gene>
    <name evidence="1" type="ORF">ACFOSB_20560</name>
</gene>
<dbReference type="EMBL" id="JBHRZG010000024">
    <property type="protein sequence ID" value="MFC3835260.1"/>
    <property type="molecule type" value="Genomic_DNA"/>
</dbReference>
<sequence length="261" mass="27197">MGSVGPGDAGAAPLTVDRWIRQNTAGGASYLRVPAACAARPCPLVIVSHPRAQTAERLRDSPQVNVLLSALLNANFAVLLSGDGGPNSWGSASALYTSAAAHLAAVRTYPWNGRTYALGLSMGGLLALRSALPGAPYEVRGVALIDAWVSLSGAWASAPSRRSEIRAAYNVDHSRVAQYDPLHLTALVPPLPLFIVSSPDDKVVPAAINAQRLSSYAQPGVSDVVTLSGAHMGGNRFSPAVASRLVAFLQRLERLAGTRSS</sequence>
<dbReference type="GO" id="GO:0016787">
    <property type="term" value="F:hydrolase activity"/>
    <property type="evidence" value="ECO:0007669"/>
    <property type="project" value="UniProtKB-KW"/>
</dbReference>
<accession>A0ABV7ZER0</accession>
<dbReference type="SUPFAM" id="SSF53474">
    <property type="entry name" value="alpha/beta-Hydrolases"/>
    <property type="match status" value="1"/>
</dbReference>
<evidence type="ECO:0000313" key="2">
    <source>
        <dbReference type="Proteomes" id="UP001595803"/>
    </source>
</evidence>
<dbReference type="Proteomes" id="UP001595803">
    <property type="component" value="Unassembled WGS sequence"/>
</dbReference>
<dbReference type="EC" id="3.4.-.-" evidence="1"/>
<dbReference type="RefSeq" id="WP_322471886.1">
    <property type="nucleotide sequence ID" value="NZ_JBHRZG010000024.1"/>
</dbReference>